<evidence type="ECO:0000313" key="3">
    <source>
        <dbReference type="Proteomes" id="UP001159363"/>
    </source>
</evidence>
<dbReference type="EMBL" id="JARBHB010000003">
    <property type="protein sequence ID" value="KAJ8888797.1"/>
    <property type="molecule type" value="Genomic_DNA"/>
</dbReference>
<proteinExistence type="predicted"/>
<sequence>MKLCFVSVLSISDVSGGLDNESHRPHVRDSPLEHLRGVTEQTRTQRRNVEAVPFMWAYPLADWLRGSGTCHVSARRESSTIGWAAAAGNALIGRRCGIPTCCWRVRIELAVYKRLFQFCIKRPACPPACLHRFSPISAEKRESYKGYTGTRKNSAIATTCRIIRELGDLLATVLNGASFLLDKVEVKALDFLQHSCCIYRLPSTAGCIGSTMAIAFSLQSRNERVGKNGRSPRKPVDQRHRMARFPPEKFRSEPAGSERGSPWWEVSGLTAQPPWPRNRGSSSASQKQSLTKVSYTRVRNKTRFLMGEFGIGKIPAARCVASLKTKAAQPFSKTPYVRRARWCSGQTSLTAFNSWRGHRRIFERGNCTARCRWSAGFLEDLPFTPSLHSDAAHTHLVSPSSAVKTAMLRALLLAHASCVRIQDSSLILDDVTCSVICDAETTLHTSHSKTMNPCPLQDVNHYTYDHEPLAASMSYHLGKHLPFPFTLPPFHCPSPLPTPFSRVSQLAGLVKTITSQLSDPREQRGKRCWEAQKGRGEWPPASRNDRVGGDVITGGGRILNPDTSVSDPYFWIRLRVRELKSQMCDAEMKTGQLWPRLCLVFDRGRSSTKCLEYRECVVERFGPLFTPRYWEPTMMKRGRTKREIPLKRAEQWHRPARLPHVKTQERRRFA</sequence>
<protein>
    <submittedName>
        <fullName evidence="2">Uncharacterized protein</fullName>
    </submittedName>
</protein>
<evidence type="ECO:0000256" key="1">
    <source>
        <dbReference type="SAM" id="MobiDB-lite"/>
    </source>
</evidence>
<reference evidence="2 3" key="1">
    <citation type="submission" date="2023-02" db="EMBL/GenBank/DDBJ databases">
        <title>LHISI_Scaffold_Assembly.</title>
        <authorList>
            <person name="Stuart O.P."/>
            <person name="Cleave R."/>
            <person name="Magrath M.J.L."/>
            <person name="Mikheyev A.S."/>
        </authorList>
    </citation>
    <scope>NUCLEOTIDE SEQUENCE [LARGE SCALE GENOMIC DNA]</scope>
    <source>
        <strain evidence="2">Daus_M_001</strain>
        <tissue evidence="2">Leg muscle</tissue>
    </source>
</reference>
<keyword evidence="3" id="KW-1185">Reference proteome</keyword>
<organism evidence="2 3">
    <name type="scientific">Dryococelus australis</name>
    <dbReference type="NCBI Taxonomy" id="614101"/>
    <lineage>
        <taxon>Eukaryota</taxon>
        <taxon>Metazoa</taxon>
        <taxon>Ecdysozoa</taxon>
        <taxon>Arthropoda</taxon>
        <taxon>Hexapoda</taxon>
        <taxon>Insecta</taxon>
        <taxon>Pterygota</taxon>
        <taxon>Neoptera</taxon>
        <taxon>Polyneoptera</taxon>
        <taxon>Phasmatodea</taxon>
        <taxon>Verophasmatodea</taxon>
        <taxon>Anareolatae</taxon>
        <taxon>Phasmatidae</taxon>
        <taxon>Eurycanthinae</taxon>
        <taxon>Dryococelus</taxon>
    </lineage>
</organism>
<feature type="region of interest" description="Disordered" evidence="1">
    <location>
        <begin position="223"/>
        <end position="292"/>
    </location>
</feature>
<comment type="caution">
    <text evidence="2">The sequence shown here is derived from an EMBL/GenBank/DDBJ whole genome shotgun (WGS) entry which is preliminary data.</text>
</comment>
<gene>
    <name evidence="2" type="ORF">PR048_008289</name>
</gene>
<name>A0ABQ9HWP2_9NEOP</name>
<feature type="compositionally biased region" description="Polar residues" evidence="1">
    <location>
        <begin position="279"/>
        <end position="292"/>
    </location>
</feature>
<accession>A0ABQ9HWP2</accession>
<feature type="compositionally biased region" description="Basic and acidic residues" evidence="1">
    <location>
        <begin position="234"/>
        <end position="252"/>
    </location>
</feature>
<evidence type="ECO:0000313" key="2">
    <source>
        <dbReference type="EMBL" id="KAJ8888797.1"/>
    </source>
</evidence>
<dbReference type="Proteomes" id="UP001159363">
    <property type="component" value="Chromosome 3"/>
</dbReference>